<reference evidence="1 2" key="2">
    <citation type="journal article" date="2022" name="Mol. Ecol. Resour.">
        <title>The genomes of chicory, endive, great burdock and yacon provide insights into Asteraceae paleo-polyploidization history and plant inulin production.</title>
        <authorList>
            <person name="Fan W."/>
            <person name="Wang S."/>
            <person name="Wang H."/>
            <person name="Wang A."/>
            <person name="Jiang F."/>
            <person name="Liu H."/>
            <person name="Zhao H."/>
            <person name="Xu D."/>
            <person name="Zhang Y."/>
        </authorList>
    </citation>
    <scope>NUCLEOTIDE SEQUENCE [LARGE SCALE GENOMIC DNA]</scope>
    <source>
        <strain evidence="2">cv. Punajuju</strain>
        <tissue evidence="1">Leaves</tissue>
    </source>
</reference>
<evidence type="ECO:0000313" key="1">
    <source>
        <dbReference type="EMBL" id="KAI3764955.1"/>
    </source>
</evidence>
<gene>
    <name evidence="1" type="ORF">L2E82_14973</name>
</gene>
<accession>A0ACB9F1K6</accession>
<evidence type="ECO:0000313" key="2">
    <source>
        <dbReference type="Proteomes" id="UP001055811"/>
    </source>
</evidence>
<keyword evidence="2" id="KW-1185">Reference proteome</keyword>
<protein>
    <submittedName>
        <fullName evidence="1">Uncharacterized protein</fullName>
    </submittedName>
</protein>
<dbReference type="EMBL" id="CM042011">
    <property type="protein sequence ID" value="KAI3764955.1"/>
    <property type="molecule type" value="Genomic_DNA"/>
</dbReference>
<name>A0ACB9F1K6_CICIN</name>
<proteinExistence type="predicted"/>
<organism evidence="1 2">
    <name type="scientific">Cichorium intybus</name>
    <name type="common">Chicory</name>
    <dbReference type="NCBI Taxonomy" id="13427"/>
    <lineage>
        <taxon>Eukaryota</taxon>
        <taxon>Viridiplantae</taxon>
        <taxon>Streptophyta</taxon>
        <taxon>Embryophyta</taxon>
        <taxon>Tracheophyta</taxon>
        <taxon>Spermatophyta</taxon>
        <taxon>Magnoliopsida</taxon>
        <taxon>eudicotyledons</taxon>
        <taxon>Gunneridae</taxon>
        <taxon>Pentapetalae</taxon>
        <taxon>asterids</taxon>
        <taxon>campanulids</taxon>
        <taxon>Asterales</taxon>
        <taxon>Asteraceae</taxon>
        <taxon>Cichorioideae</taxon>
        <taxon>Cichorieae</taxon>
        <taxon>Cichoriinae</taxon>
        <taxon>Cichorium</taxon>
    </lineage>
</organism>
<dbReference type="Proteomes" id="UP001055811">
    <property type="component" value="Linkage Group LG03"/>
</dbReference>
<comment type="caution">
    <text evidence="1">The sequence shown here is derived from an EMBL/GenBank/DDBJ whole genome shotgun (WGS) entry which is preliminary data.</text>
</comment>
<sequence>MVNRPHAEVQAPVPDNHARARPGVKHVDRDPMAADRLCLYTPLMILLAVQPSASVNVAVIGAKSVDYRLSLVLAKSDDE</sequence>
<reference evidence="2" key="1">
    <citation type="journal article" date="2022" name="Mol. Ecol. Resour.">
        <title>The genomes of chicory, endive, great burdock and yacon provide insights into Asteraceae palaeo-polyploidization history and plant inulin production.</title>
        <authorList>
            <person name="Fan W."/>
            <person name="Wang S."/>
            <person name="Wang H."/>
            <person name="Wang A."/>
            <person name="Jiang F."/>
            <person name="Liu H."/>
            <person name="Zhao H."/>
            <person name="Xu D."/>
            <person name="Zhang Y."/>
        </authorList>
    </citation>
    <scope>NUCLEOTIDE SEQUENCE [LARGE SCALE GENOMIC DNA]</scope>
    <source>
        <strain evidence="2">cv. Punajuju</strain>
    </source>
</reference>